<dbReference type="EC" id="1.1.1.100" evidence="2"/>
<dbReference type="Gene3D" id="3.40.50.720">
    <property type="entry name" value="NAD(P)-binding Rossmann-like Domain"/>
    <property type="match status" value="1"/>
</dbReference>
<gene>
    <name evidence="2" type="ORF">MNBD_GAMMA15-1311</name>
</gene>
<sequence length="270" mass="29192">MNTLFSLELEIAVVTGALGKLGPVWIEALLDAGASVFALDLPGVAVSEDFQRLQDRFDEDRLSLQRTDIRDRSALEVACEQCIASFGVPSILVNNAGIDQPPANADDGYLLEDIPLEVNREILEVNTLGLFLVSQVFGKPMLRAGRGSIINIGSLYAGISPDAHFYDHIQSDPPFFKPPAYGASKAAVVNLTRYLATHWAPQGIRVNALSPGGVLGEQDEQFRGKFCHRVPMGRMAVNDDLCGPLLFLASRASSYVTGTELIVDGGFTAW</sequence>
<protein>
    <submittedName>
        <fullName evidence="2">3-oxoacyl-[acyl-carrier protein] reductase</fullName>
        <ecNumber evidence="2">1.1.1.100</ecNumber>
    </submittedName>
</protein>
<evidence type="ECO:0000256" key="1">
    <source>
        <dbReference type="ARBA" id="ARBA00006484"/>
    </source>
</evidence>
<evidence type="ECO:0000313" key="2">
    <source>
        <dbReference type="EMBL" id="VAW78832.1"/>
    </source>
</evidence>
<reference evidence="2" key="1">
    <citation type="submission" date="2018-06" db="EMBL/GenBank/DDBJ databases">
        <authorList>
            <person name="Zhirakovskaya E."/>
        </authorList>
    </citation>
    <scope>NUCLEOTIDE SEQUENCE</scope>
</reference>
<comment type="similarity">
    <text evidence="1">Belongs to the short-chain dehydrogenases/reductases (SDR) family.</text>
</comment>
<dbReference type="PRINTS" id="PR00080">
    <property type="entry name" value="SDRFAMILY"/>
</dbReference>
<keyword evidence="2" id="KW-0560">Oxidoreductase</keyword>
<proteinExistence type="inferred from homology"/>
<accession>A0A3B0YU51</accession>
<dbReference type="PRINTS" id="PR00081">
    <property type="entry name" value="GDHRDH"/>
</dbReference>
<dbReference type="GO" id="GO:0004316">
    <property type="term" value="F:3-oxoacyl-[acyl-carrier-protein] reductase (NADPH) activity"/>
    <property type="evidence" value="ECO:0007669"/>
    <property type="project" value="UniProtKB-EC"/>
</dbReference>
<organism evidence="2">
    <name type="scientific">hydrothermal vent metagenome</name>
    <dbReference type="NCBI Taxonomy" id="652676"/>
    <lineage>
        <taxon>unclassified sequences</taxon>
        <taxon>metagenomes</taxon>
        <taxon>ecological metagenomes</taxon>
    </lineage>
</organism>
<name>A0A3B0YU51_9ZZZZ</name>
<dbReference type="AlphaFoldDB" id="A0A3B0YU51"/>
<dbReference type="Pfam" id="PF13561">
    <property type="entry name" value="adh_short_C2"/>
    <property type="match status" value="1"/>
</dbReference>
<dbReference type="SUPFAM" id="SSF51735">
    <property type="entry name" value="NAD(P)-binding Rossmann-fold domains"/>
    <property type="match status" value="1"/>
</dbReference>
<dbReference type="PANTHER" id="PTHR42760">
    <property type="entry name" value="SHORT-CHAIN DEHYDROGENASES/REDUCTASES FAMILY MEMBER"/>
    <property type="match status" value="1"/>
</dbReference>
<dbReference type="InterPro" id="IPR002347">
    <property type="entry name" value="SDR_fam"/>
</dbReference>
<dbReference type="InterPro" id="IPR036291">
    <property type="entry name" value="NAD(P)-bd_dom_sf"/>
</dbReference>
<dbReference type="EMBL" id="UOFN01000102">
    <property type="protein sequence ID" value="VAW78832.1"/>
    <property type="molecule type" value="Genomic_DNA"/>
</dbReference>